<dbReference type="STRING" id="41875.K8EVN4"/>
<gene>
    <name evidence="5" type="ORF">Bathy05g04030</name>
</gene>
<dbReference type="Pfam" id="PF00179">
    <property type="entry name" value="UQ_con"/>
    <property type="match status" value="1"/>
</dbReference>
<dbReference type="PROSITE" id="PS50127">
    <property type="entry name" value="UBC_2"/>
    <property type="match status" value="1"/>
</dbReference>
<dbReference type="Gene3D" id="3.10.110.10">
    <property type="entry name" value="Ubiquitin Conjugating Enzyme"/>
    <property type="match status" value="2"/>
</dbReference>
<protein>
    <recommendedName>
        <fullName evidence="4">UBC core domain-containing protein</fullName>
    </recommendedName>
</protein>
<dbReference type="RefSeq" id="XP_007512962.1">
    <property type="nucleotide sequence ID" value="XM_007512900.1"/>
</dbReference>
<evidence type="ECO:0000256" key="1">
    <source>
        <dbReference type="ARBA" id="ARBA00022679"/>
    </source>
</evidence>
<sequence>MDAEDQGDVKSELFCAHVAFFSSACDKNTNHASKKNERKNRIETRRFDASANVLVLRVTKETEERDGELTLMFPEDYPKSEVMAIGDGNAIDETELNEKLEDESGRYANKTLFEVLRLVGTTFFEGKELKRIERTVGDAERMAIEADGGLGNEDEEEDDLCGGDAMDVCGGARSEERTVKLTRMLLQAKQRCKMNEERRMQEKEATTTTTTGMTCAGMSSNNNTNEQQQNKGGSFVDSADLKRAAREQIFSSNVAFERLLKEFEDLHRFNGANKFRKYIAVESNNDSVYTWDVKFMNFENGDIASDLAKVKKKFGYEFVQVRVELKEDLHPFYPPKMTIVRPRLEGIVALASCLHPKFRLKNWQPMTSMTDVLLTARTFLERFARVDVTCPANNKRAYLNGAYDDRASKLDLALCALTCSGETPLIPRAFEELYEKEREIEEEIRGFQISSLSPSTTLQAPMTSTKNGNAKKNLDKEMEVLNAKLVKQRDQENKPKLRGFHSGVGYSSASGTNEKGSRNLWDFKDAKQAQLAQDKMSSDLVDFAKVALADISHFLVGQQPQMDHDDDDDDDDDDEEEELAEECARMTRVFENASLAYFLARELKICDFNNMADRAEYYTSLLECVLVFHETLVPTLKENLRAAFEKYDNMRDIVQQAKTFLHVTEAANAVEEDKYEEREQEEIVLENLAKLIVRVGTAIEANAIVDLTKDDDAMTTTRGTNKRKKIAAPESREKNLEKTYCYALSRPGFQFDNFVLADSSHYKDKLLKQATKPNAHAIARAVAGISGSLPLSVSSSAFVRVDENQSQLWSILITGPEDTPYDSGAFIFDVMLTSDFPNKPPLVNLKTTGGGRVRFNPNLYNDGKVCLSLLGTWSGGEGEGWNAQHSTMLQVIVSIQSLIFVADPCFNEPGWEKDRGTDVGDKKDFEYSAVIKTATLEWAILDHVKRLNRKKKNAAAKDGPFDEVLRAHFLNKRDHIITTLRSKWEREAKENENSPAGHLEKVKAKFTEVAEELSALKEQ</sequence>
<dbReference type="eggNOG" id="KOG0895">
    <property type="taxonomic scope" value="Eukaryota"/>
</dbReference>
<organism evidence="5 6">
    <name type="scientific">Bathycoccus prasinos</name>
    <dbReference type="NCBI Taxonomy" id="41875"/>
    <lineage>
        <taxon>Eukaryota</taxon>
        <taxon>Viridiplantae</taxon>
        <taxon>Chlorophyta</taxon>
        <taxon>Mamiellophyceae</taxon>
        <taxon>Mamiellales</taxon>
        <taxon>Bathycoccaceae</taxon>
        <taxon>Bathycoccus</taxon>
    </lineage>
</organism>
<dbReference type="GeneID" id="19015906"/>
<dbReference type="OrthoDB" id="47801at2759"/>
<dbReference type="PANTHER" id="PTHR46116">
    <property type="entry name" value="(E3-INDEPENDENT) E2 UBIQUITIN-CONJUGATING ENZYME"/>
    <property type="match status" value="1"/>
</dbReference>
<keyword evidence="2" id="KW-0833">Ubl conjugation pathway</keyword>
<dbReference type="InterPro" id="IPR000608">
    <property type="entry name" value="UBC"/>
</dbReference>
<feature type="domain" description="UBC core" evidence="4">
    <location>
        <begin position="777"/>
        <end position="940"/>
    </location>
</feature>
<dbReference type="GO" id="GO:0016740">
    <property type="term" value="F:transferase activity"/>
    <property type="evidence" value="ECO:0007669"/>
    <property type="project" value="UniProtKB-KW"/>
</dbReference>
<evidence type="ECO:0000259" key="4">
    <source>
        <dbReference type="PROSITE" id="PS50127"/>
    </source>
</evidence>
<feature type="compositionally biased region" description="Basic and acidic residues" evidence="3">
    <location>
        <begin position="193"/>
        <end position="205"/>
    </location>
</feature>
<evidence type="ECO:0000313" key="6">
    <source>
        <dbReference type="Proteomes" id="UP000198341"/>
    </source>
</evidence>
<name>K8EVN4_9CHLO</name>
<evidence type="ECO:0000256" key="2">
    <source>
        <dbReference type="ARBA" id="ARBA00022786"/>
    </source>
</evidence>
<dbReference type="EMBL" id="FO082274">
    <property type="protein sequence ID" value="CCO16520.1"/>
    <property type="molecule type" value="Genomic_DNA"/>
</dbReference>
<dbReference type="InterPro" id="IPR016135">
    <property type="entry name" value="UBQ-conjugating_enzyme/RWD"/>
</dbReference>
<feature type="compositionally biased region" description="Low complexity" evidence="3">
    <location>
        <begin position="221"/>
        <end position="230"/>
    </location>
</feature>
<dbReference type="eggNOG" id="KOG0897">
    <property type="taxonomic scope" value="Eukaryota"/>
</dbReference>
<dbReference type="Proteomes" id="UP000198341">
    <property type="component" value="Chromosome 5"/>
</dbReference>
<reference evidence="5 6" key="1">
    <citation type="submission" date="2011-10" db="EMBL/GenBank/DDBJ databases">
        <authorList>
            <person name="Genoscope - CEA"/>
        </authorList>
    </citation>
    <scope>NUCLEOTIDE SEQUENCE [LARGE SCALE GENOMIC DNA]</scope>
    <source>
        <strain evidence="5 6">RCC 1105</strain>
    </source>
</reference>
<dbReference type="CDD" id="cd23810">
    <property type="entry name" value="UBCc_BIRC6"/>
    <property type="match status" value="1"/>
</dbReference>
<feature type="compositionally biased region" description="Acidic residues" evidence="3">
    <location>
        <begin position="564"/>
        <end position="578"/>
    </location>
</feature>
<evidence type="ECO:0000256" key="3">
    <source>
        <dbReference type="SAM" id="MobiDB-lite"/>
    </source>
</evidence>
<dbReference type="AlphaFoldDB" id="K8EVN4"/>
<dbReference type="SMART" id="SM00212">
    <property type="entry name" value="UBCc"/>
    <property type="match status" value="1"/>
</dbReference>
<keyword evidence="6" id="KW-1185">Reference proteome</keyword>
<feature type="region of interest" description="Disordered" evidence="3">
    <location>
        <begin position="491"/>
        <end position="511"/>
    </location>
</feature>
<keyword evidence="1" id="KW-0808">Transferase</keyword>
<accession>K8EVN4</accession>
<dbReference type="CDD" id="cd23802">
    <property type="entry name" value="UBCc_UBE2Q"/>
    <property type="match status" value="1"/>
</dbReference>
<dbReference type="KEGG" id="bpg:Bathy05g04030"/>
<dbReference type="PANTHER" id="PTHR46116:SF39">
    <property type="entry name" value="BACULOVIRAL IAP REPEAT-CONTAINING PROTEIN 6"/>
    <property type="match status" value="1"/>
</dbReference>
<dbReference type="SUPFAM" id="SSF54495">
    <property type="entry name" value="UBC-like"/>
    <property type="match status" value="2"/>
</dbReference>
<proteinExistence type="predicted"/>
<feature type="region of interest" description="Disordered" evidence="3">
    <location>
        <begin position="192"/>
        <end position="234"/>
    </location>
</feature>
<feature type="region of interest" description="Disordered" evidence="3">
    <location>
        <begin position="558"/>
        <end position="578"/>
    </location>
</feature>
<evidence type="ECO:0000313" key="5">
    <source>
        <dbReference type="EMBL" id="CCO16520.1"/>
    </source>
</evidence>